<keyword evidence="11" id="KW-1185">Reference proteome</keyword>
<dbReference type="NCBIfam" id="TIGR02365">
    <property type="entry name" value="dha_L_ycgS"/>
    <property type="match status" value="1"/>
</dbReference>
<dbReference type="InterPro" id="IPR036117">
    <property type="entry name" value="DhaL_dom_sf"/>
</dbReference>
<gene>
    <name evidence="10" type="ORF">SAMN02745975_03860</name>
</gene>
<dbReference type="GO" id="GO:0004371">
    <property type="term" value="F:glycerone kinase activity"/>
    <property type="evidence" value="ECO:0007669"/>
    <property type="project" value="InterPro"/>
</dbReference>
<dbReference type="PROSITE" id="PS51480">
    <property type="entry name" value="DHAL"/>
    <property type="match status" value="1"/>
</dbReference>
<feature type="domain" description="DhaL" evidence="9">
    <location>
        <begin position="5"/>
        <end position="205"/>
    </location>
</feature>
<keyword evidence="6" id="KW-0319">Glycerol metabolism</keyword>
<evidence type="ECO:0000256" key="5">
    <source>
        <dbReference type="ARBA" id="ARBA00022777"/>
    </source>
</evidence>
<dbReference type="InterPro" id="IPR050861">
    <property type="entry name" value="Dihydroxyacetone_Kinase"/>
</dbReference>
<dbReference type="STRING" id="1121919.SAMN02745975_03860"/>
<comment type="subunit">
    <text evidence="7">Homodimer. The dihydroxyacetone kinase complex is composed of a homodimer of DhaM, a homodimer of DhaK and the subunit DhaL.</text>
</comment>
<dbReference type="InterPro" id="IPR012737">
    <property type="entry name" value="DhaK_L_YcgS"/>
</dbReference>
<dbReference type="EC" id="2.7.1.121" evidence="3"/>
<comment type="catalytic activity">
    <reaction evidence="1">
        <text>dihydroxyacetone + phosphoenolpyruvate = dihydroxyacetone phosphate + pyruvate</text>
        <dbReference type="Rhea" id="RHEA:18381"/>
        <dbReference type="ChEBI" id="CHEBI:15361"/>
        <dbReference type="ChEBI" id="CHEBI:16016"/>
        <dbReference type="ChEBI" id="CHEBI:57642"/>
        <dbReference type="ChEBI" id="CHEBI:58702"/>
        <dbReference type="EC" id="2.7.1.121"/>
    </reaction>
</comment>
<dbReference type="FunFam" id="1.25.40.340:FF:000002">
    <property type="entry name" value="Dihydroxyacetone kinase, L subunit"/>
    <property type="match status" value="1"/>
</dbReference>
<dbReference type="PANTHER" id="PTHR28629">
    <property type="entry name" value="TRIOKINASE/FMN CYCLASE"/>
    <property type="match status" value="1"/>
</dbReference>
<dbReference type="GO" id="GO:0047324">
    <property type="term" value="F:phosphoenolpyruvate-glycerone phosphotransferase activity"/>
    <property type="evidence" value="ECO:0007669"/>
    <property type="project" value="UniProtKB-EC"/>
</dbReference>
<comment type="function">
    <text evidence="8">ADP-binding subunit of the dihydroxyacetone kinase, which is responsible for the phosphoenolpyruvate (PEP)-dependent phosphorylation of dihydroxyacetone. DhaL-ADP is converted to DhaL-ATP via a phosphoryl group transfer from DhaM and transmits it to dihydroxyacetone binds to DhaK.</text>
</comment>
<comment type="pathway">
    <text evidence="2">Polyol metabolism; glycerol degradation.</text>
</comment>
<evidence type="ECO:0000256" key="4">
    <source>
        <dbReference type="ARBA" id="ARBA00022679"/>
    </source>
</evidence>
<accession>A0A1M6QJ98</accession>
<sequence>MIHRDLLLKMIEEITMVIGANKQYLTDLDQTIGDGDHGINMDRGFRAIKDKVEAVKDKDCGTILKTVAMGLISTVGGASGPLYGTAFMKAGQVVANKMEITAEDAVKILDEAIQGIIARGKAAQGDKTMLDALIPAYDALKAAVEEGEPLTNAMGKAVEAAEGGVAYTKTIAAKKGRANYLGDRSIGHQDPGATSSYLMLKAIYDVLTREA</sequence>
<dbReference type="Pfam" id="PF02734">
    <property type="entry name" value="Dak2"/>
    <property type="match status" value="1"/>
</dbReference>
<evidence type="ECO:0000259" key="9">
    <source>
        <dbReference type="PROSITE" id="PS51480"/>
    </source>
</evidence>
<dbReference type="SMART" id="SM01120">
    <property type="entry name" value="Dak2"/>
    <property type="match status" value="1"/>
</dbReference>
<evidence type="ECO:0000256" key="1">
    <source>
        <dbReference type="ARBA" id="ARBA00001113"/>
    </source>
</evidence>
<dbReference type="OrthoDB" id="9800291at2"/>
<name>A0A1M6QJ98_9FIRM</name>
<evidence type="ECO:0000256" key="2">
    <source>
        <dbReference type="ARBA" id="ARBA00004745"/>
    </source>
</evidence>
<organism evidence="10 11">
    <name type="scientific">Geosporobacter subterraneus DSM 17957</name>
    <dbReference type="NCBI Taxonomy" id="1121919"/>
    <lineage>
        <taxon>Bacteria</taxon>
        <taxon>Bacillati</taxon>
        <taxon>Bacillota</taxon>
        <taxon>Clostridia</taxon>
        <taxon>Peptostreptococcales</taxon>
        <taxon>Thermotaleaceae</taxon>
        <taxon>Geosporobacter</taxon>
    </lineage>
</organism>
<proteinExistence type="predicted"/>
<dbReference type="EMBL" id="FQZV01000093">
    <property type="protein sequence ID" value="SHK20143.1"/>
    <property type="molecule type" value="Genomic_DNA"/>
</dbReference>
<dbReference type="RefSeq" id="WP_110942794.1">
    <property type="nucleotide sequence ID" value="NZ_FQZV01000093.1"/>
</dbReference>
<keyword evidence="5 10" id="KW-0418">Kinase</keyword>
<evidence type="ECO:0000256" key="3">
    <source>
        <dbReference type="ARBA" id="ARBA00012095"/>
    </source>
</evidence>
<reference evidence="11" key="1">
    <citation type="submission" date="2016-11" db="EMBL/GenBank/DDBJ databases">
        <authorList>
            <person name="Varghese N."/>
            <person name="Submissions S."/>
        </authorList>
    </citation>
    <scope>NUCLEOTIDE SEQUENCE [LARGE SCALE GENOMIC DNA]</scope>
    <source>
        <strain evidence="11">DSM 17957</strain>
    </source>
</reference>
<dbReference type="GO" id="GO:0019563">
    <property type="term" value="P:glycerol catabolic process"/>
    <property type="evidence" value="ECO:0007669"/>
    <property type="project" value="TreeGrafter"/>
</dbReference>
<dbReference type="GO" id="GO:0005829">
    <property type="term" value="C:cytosol"/>
    <property type="evidence" value="ECO:0007669"/>
    <property type="project" value="TreeGrafter"/>
</dbReference>
<dbReference type="Proteomes" id="UP000184536">
    <property type="component" value="Unassembled WGS sequence"/>
</dbReference>
<keyword evidence="4" id="KW-0808">Transferase</keyword>
<dbReference type="AlphaFoldDB" id="A0A1M6QJ98"/>
<dbReference type="Gene3D" id="1.25.40.340">
    <property type="match status" value="1"/>
</dbReference>
<dbReference type="PANTHER" id="PTHR28629:SF4">
    <property type="entry name" value="TRIOKINASE_FMN CYCLASE"/>
    <property type="match status" value="1"/>
</dbReference>
<evidence type="ECO:0000313" key="10">
    <source>
        <dbReference type="EMBL" id="SHK20143.1"/>
    </source>
</evidence>
<dbReference type="InterPro" id="IPR004007">
    <property type="entry name" value="DhaL_dom"/>
</dbReference>
<evidence type="ECO:0000256" key="6">
    <source>
        <dbReference type="ARBA" id="ARBA00022798"/>
    </source>
</evidence>
<dbReference type="SUPFAM" id="SSF101473">
    <property type="entry name" value="DhaL-like"/>
    <property type="match status" value="1"/>
</dbReference>
<evidence type="ECO:0000256" key="7">
    <source>
        <dbReference type="ARBA" id="ARBA00046577"/>
    </source>
</evidence>
<evidence type="ECO:0000313" key="11">
    <source>
        <dbReference type="Proteomes" id="UP000184536"/>
    </source>
</evidence>
<protein>
    <recommendedName>
        <fullName evidence="3">phosphoenolpyruvate--glycerone phosphotransferase</fullName>
        <ecNumber evidence="3">2.7.1.121</ecNumber>
    </recommendedName>
</protein>
<evidence type="ECO:0000256" key="8">
    <source>
        <dbReference type="ARBA" id="ARBA00055771"/>
    </source>
</evidence>